<evidence type="ECO:0000313" key="4">
    <source>
        <dbReference type="Proteomes" id="UP000313359"/>
    </source>
</evidence>
<dbReference type="InterPro" id="IPR045340">
    <property type="entry name" value="DUF6533"/>
</dbReference>
<gene>
    <name evidence="3" type="ORF">L227DRAFT_190595</name>
</gene>
<dbReference type="Proteomes" id="UP000313359">
    <property type="component" value="Unassembled WGS sequence"/>
</dbReference>
<dbReference type="AlphaFoldDB" id="A0A5C2S5A7"/>
<feature type="transmembrane region" description="Helical" evidence="1">
    <location>
        <begin position="63"/>
        <end position="82"/>
    </location>
</feature>
<organism evidence="3 4">
    <name type="scientific">Lentinus tigrinus ALCF2SS1-6</name>
    <dbReference type="NCBI Taxonomy" id="1328759"/>
    <lineage>
        <taxon>Eukaryota</taxon>
        <taxon>Fungi</taxon>
        <taxon>Dikarya</taxon>
        <taxon>Basidiomycota</taxon>
        <taxon>Agaricomycotina</taxon>
        <taxon>Agaricomycetes</taxon>
        <taxon>Polyporales</taxon>
        <taxon>Polyporaceae</taxon>
        <taxon>Lentinus</taxon>
    </lineage>
</organism>
<keyword evidence="1" id="KW-0472">Membrane</keyword>
<dbReference type="OrthoDB" id="2803882at2759"/>
<proteinExistence type="predicted"/>
<name>A0A5C2S5A7_9APHY</name>
<accession>A0A5C2S5A7</accession>
<evidence type="ECO:0000313" key="3">
    <source>
        <dbReference type="EMBL" id="RPD58179.1"/>
    </source>
</evidence>
<evidence type="ECO:0000256" key="1">
    <source>
        <dbReference type="SAM" id="Phobius"/>
    </source>
</evidence>
<keyword evidence="1" id="KW-1133">Transmembrane helix</keyword>
<sequence>MSSDASDAATISLFNALYVQEYANTAVSVLFMYDALITFDREVACFWESKWTGAPLLFFANKWISMTVYVMALIVQFLSFPSDKRLSYCLLKYSAMIHDVRSCSSFGIALSVMQLVQFVPWAVFSGLRAYVLSRSKLLGLFAFALSLAPVGANMTHLAYDFVGFMYLPFGCLATDNTTTALNINGPHCSSAADIRGYFARLHHLCKA</sequence>
<feature type="domain" description="DUF6533" evidence="2">
    <location>
        <begin position="22"/>
        <end position="65"/>
    </location>
</feature>
<evidence type="ECO:0000259" key="2">
    <source>
        <dbReference type="Pfam" id="PF20151"/>
    </source>
</evidence>
<reference evidence="3" key="1">
    <citation type="journal article" date="2018" name="Genome Biol. Evol.">
        <title>Genomics and development of Lentinus tigrinus, a white-rot wood-decaying mushroom with dimorphic fruiting bodies.</title>
        <authorList>
            <person name="Wu B."/>
            <person name="Xu Z."/>
            <person name="Knudson A."/>
            <person name="Carlson A."/>
            <person name="Chen N."/>
            <person name="Kovaka S."/>
            <person name="LaButti K."/>
            <person name="Lipzen A."/>
            <person name="Pennachio C."/>
            <person name="Riley R."/>
            <person name="Schakwitz W."/>
            <person name="Umezawa K."/>
            <person name="Ohm R.A."/>
            <person name="Grigoriev I.V."/>
            <person name="Nagy L.G."/>
            <person name="Gibbons J."/>
            <person name="Hibbett D."/>
        </authorList>
    </citation>
    <scope>NUCLEOTIDE SEQUENCE [LARGE SCALE GENOMIC DNA]</scope>
    <source>
        <strain evidence="3">ALCF2SS1-6</strain>
    </source>
</reference>
<keyword evidence="1" id="KW-0812">Transmembrane</keyword>
<protein>
    <recommendedName>
        <fullName evidence="2">DUF6533 domain-containing protein</fullName>
    </recommendedName>
</protein>
<feature type="transmembrane region" description="Helical" evidence="1">
    <location>
        <begin position="103"/>
        <end position="125"/>
    </location>
</feature>
<dbReference type="EMBL" id="ML122276">
    <property type="protein sequence ID" value="RPD58179.1"/>
    <property type="molecule type" value="Genomic_DNA"/>
</dbReference>
<dbReference type="Pfam" id="PF20151">
    <property type="entry name" value="DUF6533"/>
    <property type="match status" value="1"/>
</dbReference>
<feature type="transmembrane region" description="Helical" evidence="1">
    <location>
        <begin position="137"/>
        <end position="159"/>
    </location>
</feature>
<keyword evidence="4" id="KW-1185">Reference proteome</keyword>